<sequence>MDNEKLKELRSLIDEVIYAHSKKEAASPLRKLEFMASQIKPQLNGYTSGKLSEAVGYAKEASGQVRNKDHWISNMERSWYVFENDVLNGNSGIQNAPET</sequence>
<reference evidence="1 2" key="1">
    <citation type="journal article" date="2019" name="Int. J. Syst. Evol. Microbiol.">
        <title>The Global Catalogue of Microorganisms (GCM) 10K type strain sequencing project: providing services to taxonomists for standard genome sequencing and annotation.</title>
        <authorList>
            <consortium name="The Broad Institute Genomics Platform"/>
            <consortium name="The Broad Institute Genome Sequencing Center for Infectious Disease"/>
            <person name="Wu L."/>
            <person name="Ma J."/>
        </authorList>
    </citation>
    <scope>NUCLEOTIDE SEQUENCE [LARGE SCALE GENOMIC DNA]</scope>
    <source>
        <strain evidence="1 2">JCM 15896</strain>
    </source>
</reference>
<accession>A0ABN1LUU4</accession>
<name>A0ABN1LUU4_9ALTE</name>
<dbReference type="EMBL" id="BAAAFD010000031">
    <property type="protein sequence ID" value="GAA0860418.1"/>
    <property type="molecule type" value="Genomic_DNA"/>
</dbReference>
<evidence type="ECO:0000313" key="1">
    <source>
        <dbReference type="EMBL" id="GAA0860418.1"/>
    </source>
</evidence>
<proteinExistence type="predicted"/>
<keyword evidence="2" id="KW-1185">Reference proteome</keyword>
<evidence type="ECO:0000313" key="2">
    <source>
        <dbReference type="Proteomes" id="UP001500359"/>
    </source>
</evidence>
<organism evidence="1 2">
    <name type="scientific">Aliiglaciecola litoralis</name>
    <dbReference type="NCBI Taxonomy" id="582857"/>
    <lineage>
        <taxon>Bacteria</taxon>
        <taxon>Pseudomonadati</taxon>
        <taxon>Pseudomonadota</taxon>
        <taxon>Gammaproteobacteria</taxon>
        <taxon>Alteromonadales</taxon>
        <taxon>Alteromonadaceae</taxon>
        <taxon>Aliiglaciecola</taxon>
    </lineage>
</organism>
<gene>
    <name evidence="1" type="ORF">GCM10009114_37280</name>
</gene>
<protein>
    <submittedName>
        <fullName evidence="1">Lambda phage conserved protein</fullName>
    </submittedName>
</protein>
<comment type="caution">
    <text evidence="1">The sequence shown here is derived from an EMBL/GenBank/DDBJ whole genome shotgun (WGS) entry which is preliminary data.</text>
</comment>
<dbReference type="Proteomes" id="UP001500359">
    <property type="component" value="Unassembled WGS sequence"/>
</dbReference>
<dbReference type="RefSeq" id="WP_343862742.1">
    <property type="nucleotide sequence ID" value="NZ_BAAAFD010000031.1"/>
</dbReference>